<protein>
    <submittedName>
        <fullName evidence="1">Uncharacterized protein</fullName>
    </submittedName>
</protein>
<reference evidence="1 2" key="1">
    <citation type="submission" date="2024-09" db="EMBL/GenBank/DDBJ databases">
        <title>Itraconazole resistance in Madurella fahalii resulting from another homologue of gene encoding cytochrome P450 14-alpha sterol demethylase (CYP51).</title>
        <authorList>
            <person name="Yoshioka I."/>
            <person name="Fahal A.H."/>
            <person name="Kaneko S."/>
            <person name="Yaguchi T."/>
        </authorList>
    </citation>
    <scope>NUCLEOTIDE SEQUENCE [LARGE SCALE GENOMIC DNA]</scope>
    <source>
        <strain evidence="1 2">IFM 68171</strain>
    </source>
</reference>
<dbReference type="EMBL" id="BAAFSV010000002">
    <property type="protein sequence ID" value="GAB1312619.1"/>
    <property type="molecule type" value="Genomic_DNA"/>
</dbReference>
<sequence>MFSDSSFGSGYSGNKVWEASLLVCLVVWTDYARAEDAKSSAGAGAWDALRRMKSKATTMTLYWAKLGTFLLGLVFDCTRIWRSHGYNGGVHASGAAITMTRGIPYPEDVGMLDLAGAVMAIRDSISCETDVISRTEFNQVLISLYYG</sequence>
<organism evidence="1 2">
    <name type="scientific">Madurella fahalii</name>
    <dbReference type="NCBI Taxonomy" id="1157608"/>
    <lineage>
        <taxon>Eukaryota</taxon>
        <taxon>Fungi</taxon>
        <taxon>Dikarya</taxon>
        <taxon>Ascomycota</taxon>
        <taxon>Pezizomycotina</taxon>
        <taxon>Sordariomycetes</taxon>
        <taxon>Sordariomycetidae</taxon>
        <taxon>Sordariales</taxon>
        <taxon>Sordariales incertae sedis</taxon>
        <taxon>Madurella</taxon>
    </lineage>
</organism>
<dbReference type="Proteomes" id="UP001628179">
    <property type="component" value="Unassembled WGS sequence"/>
</dbReference>
<accession>A0ABQ0G4D5</accession>
<keyword evidence="2" id="KW-1185">Reference proteome</keyword>
<evidence type="ECO:0000313" key="2">
    <source>
        <dbReference type="Proteomes" id="UP001628179"/>
    </source>
</evidence>
<proteinExistence type="predicted"/>
<dbReference type="GeneID" id="98173574"/>
<name>A0ABQ0G4D5_9PEZI</name>
<dbReference type="RefSeq" id="XP_070914352.1">
    <property type="nucleotide sequence ID" value="XM_071058251.1"/>
</dbReference>
<gene>
    <name evidence="1" type="ORF">MFIFM68171_02829</name>
</gene>
<comment type="caution">
    <text evidence="1">The sequence shown here is derived from an EMBL/GenBank/DDBJ whole genome shotgun (WGS) entry which is preliminary data.</text>
</comment>
<evidence type="ECO:0000313" key="1">
    <source>
        <dbReference type="EMBL" id="GAB1312619.1"/>
    </source>
</evidence>